<protein>
    <submittedName>
        <fullName evidence="2">Uncharacterized protein</fullName>
    </submittedName>
</protein>
<name>A0A5N6LCC9_9ASTR</name>
<dbReference type="Proteomes" id="UP000326396">
    <property type="component" value="Unassembled WGS sequence"/>
</dbReference>
<reference evidence="2 3" key="1">
    <citation type="submission" date="2019-05" db="EMBL/GenBank/DDBJ databases">
        <title>Mikania micrantha, genome provides insights into the molecular mechanism of rapid growth.</title>
        <authorList>
            <person name="Liu B."/>
        </authorList>
    </citation>
    <scope>NUCLEOTIDE SEQUENCE [LARGE SCALE GENOMIC DNA]</scope>
    <source>
        <strain evidence="2">NLD-2019</strain>
        <tissue evidence="2">Leaf</tissue>
    </source>
</reference>
<sequence>MEVAHVASAAPSQFCYSIGFGPLTGDGLPMLGLAESKPNFSFKANDRNSISRSDTHRHFPSKLGSSRAEEDDGTEDAGFHEQQLIDRSSGTSNSSGLFSPSNSNFGGIEAPTGVPVPTGVLGGFTIHTSSTQLAAIQQLDLISDSIDDVEDIWRPTSVNRVYKPILHAPTHHGPEYRVQNKKSTVVK</sequence>
<evidence type="ECO:0000256" key="1">
    <source>
        <dbReference type="SAM" id="MobiDB-lite"/>
    </source>
</evidence>
<proteinExistence type="predicted"/>
<keyword evidence="3" id="KW-1185">Reference proteome</keyword>
<evidence type="ECO:0000313" key="3">
    <source>
        <dbReference type="Proteomes" id="UP000326396"/>
    </source>
</evidence>
<organism evidence="2 3">
    <name type="scientific">Mikania micrantha</name>
    <name type="common">bitter vine</name>
    <dbReference type="NCBI Taxonomy" id="192012"/>
    <lineage>
        <taxon>Eukaryota</taxon>
        <taxon>Viridiplantae</taxon>
        <taxon>Streptophyta</taxon>
        <taxon>Embryophyta</taxon>
        <taxon>Tracheophyta</taxon>
        <taxon>Spermatophyta</taxon>
        <taxon>Magnoliopsida</taxon>
        <taxon>eudicotyledons</taxon>
        <taxon>Gunneridae</taxon>
        <taxon>Pentapetalae</taxon>
        <taxon>asterids</taxon>
        <taxon>campanulids</taxon>
        <taxon>Asterales</taxon>
        <taxon>Asteraceae</taxon>
        <taxon>Asteroideae</taxon>
        <taxon>Heliantheae alliance</taxon>
        <taxon>Eupatorieae</taxon>
        <taxon>Mikania</taxon>
    </lineage>
</organism>
<evidence type="ECO:0000313" key="2">
    <source>
        <dbReference type="EMBL" id="KAC9884511.1"/>
    </source>
</evidence>
<dbReference type="EMBL" id="SZYD01002146">
    <property type="protein sequence ID" value="KAC9884511.1"/>
    <property type="molecule type" value="Genomic_DNA"/>
</dbReference>
<accession>A0A5N6LCC9</accession>
<gene>
    <name evidence="2" type="ORF">E3N88_45139</name>
</gene>
<dbReference type="AlphaFoldDB" id="A0A5N6LCC9"/>
<feature type="region of interest" description="Disordered" evidence="1">
    <location>
        <begin position="42"/>
        <end position="76"/>
    </location>
</feature>
<comment type="caution">
    <text evidence="2">The sequence shown here is derived from an EMBL/GenBank/DDBJ whole genome shotgun (WGS) entry which is preliminary data.</text>
</comment>